<keyword evidence="1" id="KW-0472">Membrane</keyword>
<evidence type="ECO:0000313" key="2">
    <source>
        <dbReference type="EMBL" id="MDT9610119.1"/>
    </source>
</evidence>
<keyword evidence="1" id="KW-0812">Transmembrane</keyword>
<name>A0AAW8WL45_9LACO</name>
<accession>A0AAW8WL45</accession>
<evidence type="ECO:0000256" key="1">
    <source>
        <dbReference type="SAM" id="Phobius"/>
    </source>
</evidence>
<dbReference type="Proteomes" id="UP001253287">
    <property type="component" value="Unassembled WGS sequence"/>
</dbReference>
<dbReference type="AlphaFoldDB" id="A0AAW8WL45"/>
<evidence type="ECO:0000313" key="3">
    <source>
        <dbReference type="Proteomes" id="UP001253287"/>
    </source>
</evidence>
<evidence type="ECO:0008006" key="4">
    <source>
        <dbReference type="Google" id="ProtNLM"/>
    </source>
</evidence>
<sequence>MNKLLWLADDIGDYVKDKSNPELNNIFSEKGSNGFHILNSGFSQIWGGLLRIGDVILVLILLVGMGYMIYSNIGNSGAIRKKGVGVIVGIYGFVMFLHLFVTALASAPNLSGGRLAAFAAMLIGQLVSMTGSILLYTYGTIYLEVYTMTGQEGYKRRARTCYTTMLWIILGSGLAVLFIEVVA</sequence>
<feature type="transmembrane region" description="Helical" evidence="1">
    <location>
        <begin position="117"/>
        <end position="139"/>
    </location>
</feature>
<reference evidence="2" key="1">
    <citation type="submission" date="2023-08" db="EMBL/GenBank/DDBJ databases">
        <title>Lactobacillus from the Female Urinary Tract.</title>
        <authorList>
            <person name="Stegman N."/>
            <person name="Jackson B."/>
            <person name="Steiling M."/>
            <person name="Sedano C."/>
            <person name="Wolfe A."/>
            <person name="Putonti C."/>
        </authorList>
    </citation>
    <scope>NUCLEOTIDE SEQUENCE</scope>
    <source>
        <strain evidence="2">UMB5661</strain>
    </source>
</reference>
<feature type="transmembrane region" description="Helical" evidence="1">
    <location>
        <begin position="160"/>
        <end position="179"/>
    </location>
</feature>
<proteinExistence type="predicted"/>
<organism evidence="2 3">
    <name type="scientific">Lactobacillus crispatus</name>
    <dbReference type="NCBI Taxonomy" id="47770"/>
    <lineage>
        <taxon>Bacteria</taxon>
        <taxon>Bacillati</taxon>
        <taxon>Bacillota</taxon>
        <taxon>Bacilli</taxon>
        <taxon>Lactobacillales</taxon>
        <taxon>Lactobacillaceae</taxon>
        <taxon>Lactobacillus</taxon>
    </lineage>
</organism>
<dbReference type="EMBL" id="JAVTXN010000046">
    <property type="protein sequence ID" value="MDT9610119.1"/>
    <property type="molecule type" value="Genomic_DNA"/>
</dbReference>
<keyword evidence="1" id="KW-1133">Transmembrane helix</keyword>
<feature type="transmembrane region" description="Helical" evidence="1">
    <location>
        <begin position="82"/>
        <end position="105"/>
    </location>
</feature>
<gene>
    <name evidence="2" type="ORF">RON39_08335</name>
</gene>
<dbReference type="RefSeq" id="WP_118992397.1">
    <property type="nucleotide sequence ID" value="NZ_CP083391.1"/>
</dbReference>
<protein>
    <recommendedName>
        <fullName evidence="4">Yip1 domain-containing protein</fullName>
    </recommendedName>
</protein>
<feature type="transmembrane region" description="Helical" evidence="1">
    <location>
        <begin position="48"/>
        <end position="70"/>
    </location>
</feature>
<comment type="caution">
    <text evidence="2">The sequence shown here is derived from an EMBL/GenBank/DDBJ whole genome shotgun (WGS) entry which is preliminary data.</text>
</comment>